<sequence length="502" mass="56788">MATPTATLVETRGLRPFKSSEEYLYAMKEDLAEWLNNLYTELHMNVANFMDRLDTGVTLCRHANNVRRYAEEHMIKRQSQGKDSHSIAISVLNLPPVKHLPGAKPGTFFARDNVSNFISWSRRGLGVIECLLFETDDLIMRKNEKHVILCLLEVARRGAKLGMPAPMLIQLEREIDREIAADKKKLGFNDNEYYDADLEDDLSDSDDEAVCAPLPQIVTNDLKSLDEMVRDLVANGKKTPKRKQETNSNQIQSKPKRPTTRKDLGKLLECMHTDEAEEEGRVGGDDVVTSSYEKIAAACFSSSPVDQSADSFALQVDFNMLEHINKYLRAHTADMPLTNPVTNYADIYRYVQSVYVHDSSLWDFRAHLTVMIQRSATAEGGGEVAFNINREFNEMKSWLSVKDDFSNSVSGVKKMTGNELFYAFGRHFAHMDVIDEICRIYKQTAAYISNLENTSPSGEQKNLNQLKNAYLGREPPSTTQLRILIFNMWSSFGVVKLRSGVG</sequence>
<evidence type="ECO:0000313" key="3">
    <source>
        <dbReference type="EMBL" id="CAG6765685.1"/>
    </source>
</evidence>
<dbReference type="GO" id="GO:0001725">
    <property type="term" value="C:stress fiber"/>
    <property type="evidence" value="ECO:0007669"/>
    <property type="project" value="TreeGrafter"/>
</dbReference>
<dbReference type="SMART" id="SM00033">
    <property type="entry name" value="CH"/>
    <property type="match status" value="1"/>
</dbReference>
<evidence type="ECO:0000259" key="2">
    <source>
        <dbReference type="PROSITE" id="PS50021"/>
    </source>
</evidence>
<dbReference type="Pfam" id="PF00307">
    <property type="entry name" value="CH"/>
    <property type="match status" value="1"/>
</dbReference>
<dbReference type="GO" id="GO:0008017">
    <property type="term" value="F:microtubule binding"/>
    <property type="evidence" value="ECO:0007669"/>
    <property type="project" value="TreeGrafter"/>
</dbReference>
<evidence type="ECO:0000256" key="1">
    <source>
        <dbReference type="SAM" id="MobiDB-lite"/>
    </source>
</evidence>
<dbReference type="GO" id="GO:0031110">
    <property type="term" value="P:regulation of microtubule polymerization or depolymerization"/>
    <property type="evidence" value="ECO:0007669"/>
    <property type="project" value="TreeGrafter"/>
</dbReference>
<dbReference type="CDD" id="cd21268">
    <property type="entry name" value="CH_GAS2L1_2"/>
    <property type="match status" value="1"/>
</dbReference>
<dbReference type="InterPro" id="IPR001715">
    <property type="entry name" value="CH_dom"/>
</dbReference>
<accession>A0A8D9AIJ3</accession>
<dbReference type="Gene3D" id="1.10.418.10">
    <property type="entry name" value="Calponin-like domain"/>
    <property type="match status" value="1"/>
</dbReference>
<dbReference type="GO" id="GO:0051015">
    <property type="term" value="F:actin filament binding"/>
    <property type="evidence" value="ECO:0007669"/>
    <property type="project" value="TreeGrafter"/>
</dbReference>
<dbReference type="GO" id="GO:0051764">
    <property type="term" value="P:actin crosslink formation"/>
    <property type="evidence" value="ECO:0007669"/>
    <property type="project" value="TreeGrafter"/>
</dbReference>
<dbReference type="InterPro" id="IPR036872">
    <property type="entry name" value="CH_dom_sf"/>
</dbReference>
<dbReference type="GO" id="GO:0008093">
    <property type="term" value="F:cytoskeletal anchor activity"/>
    <property type="evidence" value="ECO:0007669"/>
    <property type="project" value="TreeGrafter"/>
</dbReference>
<dbReference type="SUPFAM" id="SSF47576">
    <property type="entry name" value="Calponin-homology domain, CH-domain"/>
    <property type="match status" value="1"/>
</dbReference>
<dbReference type="PROSITE" id="PS50021">
    <property type="entry name" value="CH"/>
    <property type="match status" value="1"/>
</dbReference>
<dbReference type="EMBL" id="HBUF01568834">
    <property type="protein sequence ID" value="CAG6765685.1"/>
    <property type="molecule type" value="Transcribed_RNA"/>
</dbReference>
<dbReference type="GO" id="GO:0005884">
    <property type="term" value="C:actin filament"/>
    <property type="evidence" value="ECO:0007669"/>
    <property type="project" value="TreeGrafter"/>
</dbReference>
<dbReference type="PANTHER" id="PTHR46756">
    <property type="entry name" value="TRANSGELIN"/>
    <property type="match status" value="1"/>
</dbReference>
<dbReference type="GO" id="GO:0035371">
    <property type="term" value="C:microtubule plus-end"/>
    <property type="evidence" value="ECO:0007669"/>
    <property type="project" value="TreeGrafter"/>
</dbReference>
<reference evidence="3" key="1">
    <citation type="submission" date="2021-05" db="EMBL/GenBank/DDBJ databases">
        <authorList>
            <person name="Alioto T."/>
            <person name="Alioto T."/>
            <person name="Gomez Garrido J."/>
        </authorList>
    </citation>
    <scope>NUCLEOTIDE SEQUENCE</scope>
</reference>
<proteinExistence type="predicted"/>
<feature type="region of interest" description="Disordered" evidence="1">
    <location>
        <begin position="234"/>
        <end position="263"/>
    </location>
</feature>
<dbReference type="PANTHER" id="PTHR46756:SF18">
    <property type="entry name" value="GAS2-LIKE PROTEIN PICKLED EGGS"/>
    <property type="match status" value="1"/>
</dbReference>
<dbReference type="AlphaFoldDB" id="A0A8D9AIJ3"/>
<dbReference type="GO" id="GO:0001578">
    <property type="term" value="P:microtubule bundle formation"/>
    <property type="evidence" value="ECO:0007669"/>
    <property type="project" value="TreeGrafter"/>
</dbReference>
<dbReference type="GO" id="GO:1904825">
    <property type="term" value="P:protein localization to microtubule plus-end"/>
    <property type="evidence" value="ECO:0007669"/>
    <property type="project" value="TreeGrafter"/>
</dbReference>
<name>A0A8D9AIJ3_9HEMI</name>
<organism evidence="3">
    <name type="scientific">Cacopsylla melanoneura</name>
    <dbReference type="NCBI Taxonomy" id="428564"/>
    <lineage>
        <taxon>Eukaryota</taxon>
        <taxon>Metazoa</taxon>
        <taxon>Ecdysozoa</taxon>
        <taxon>Arthropoda</taxon>
        <taxon>Hexapoda</taxon>
        <taxon>Insecta</taxon>
        <taxon>Pterygota</taxon>
        <taxon>Neoptera</taxon>
        <taxon>Paraneoptera</taxon>
        <taxon>Hemiptera</taxon>
        <taxon>Sternorrhyncha</taxon>
        <taxon>Psylloidea</taxon>
        <taxon>Psyllidae</taxon>
        <taxon>Psyllinae</taxon>
        <taxon>Cacopsylla</taxon>
    </lineage>
</organism>
<dbReference type="GO" id="GO:0005737">
    <property type="term" value="C:cytoplasm"/>
    <property type="evidence" value="ECO:0007669"/>
    <property type="project" value="TreeGrafter"/>
</dbReference>
<protein>
    <submittedName>
        <fullName evidence="3">GAS2-like protein 1</fullName>
    </submittedName>
</protein>
<feature type="domain" description="Calponin-homology (CH)" evidence="2">
    <location>
        <begin position="25"/>
        <end position="159"/>
    </location>
</feature>